<dbReference type="Proteomes" id="UP001595279">
    <property type="component" value="Unassembled WGS sequence"/>
</dbReference>
<dbReference type="RefSeq" id="WP_390268248.1">
    <property type="nucleotide sequence ID" value="NZ_JBHRSA010000006.1"/>
</dbReference>
<keyword evidence="3" id="KW-1185">Reference proteome</keyword>
<gene>
    <name evidence="2" type="ORF">ACFOGI_03065</name>
</gene>
<feature type="transmembrane region" description="Helical" evidence="1">
    <location>
        <begin position="170"/>
        <end position="191"/>
    </location>
</feature>
<evidence type="ECO:0008006" key="4">
    <source>
        <dbReference type="Google" id="ProtNLM"/>
    </source>
</evidence>
<feature type="transmembrane region" description="Helical" evidence="1">
    <location>
        <begin position="47"/>
        <end position="67"/>
    </location>
</feature>
<feature type="transmembrane region" description="Helical" evidence="1">
    <location>
        <begin position="87"/>
        <end position="108"/>
    </location>
</feature>
<feature type="transmembrane region" description="Helical" evidence="1">
    <location>
        <begin position="21"/>
        <end position="41"/>
    </location>
</feature>
<evidence type="ECO:0000313" key="3">
    <source>
        <dbReference type="Proteomes" id="UP001595279"/>
    </source>
</evidence>
<keyword evidence="1" id="KW-1133">Transmembrane helix</keyword>
<accession>A0ABV7CSX1</accession>
<feature type="transmembrane region" description="Helical" evidence="1">
    <location>
        <begin position="141"/>
        <end position="163"/>
    </location>
</feature>
<proteinExistence type="predicted"/>
<evidence type="ECO:0000256" key="1">
    <source>
        <dbReference type="SAM" id="Phobius"/>
    </source>
</evidence>
<comment type="caution">
    <text evidence="2">The sequence shown here is derived from an EMBL/GenBank/DDBJ whole genome shotgun (WGS) entry which is preliminary data.</text>
</comment>
<reference evidence="3" key="1">
    <citation type="journal article" date="2019" name="Int. J. Syst. Evol. Microbiol.">
        <title>The Global Catalogue of Microorganisms (GCM) 10K type strain sequencing project: providing services to taxonomists for standard genome sequencing and annotation.</title>
        <authorList>
            <consortium name="The Broad Institute Genomics Platform"/>
            <consortium name="The Broad Institute Genome Sequencing Center for Infectious Disease"/>
            <person name="Wu L."/>
            <person name="Ma J."/>
        </authorList>
    </citation>
    <scope>NUCLEOTIDE SEQUENCE [LARGE SCALE GENOMIC DNA]</scope>
    <source>
        <strain evidence="3">KCTC 13128</strain>
    </source>
</reference>
<sequence length="233" mass="25882">MKKQTQGLLYFFMADVRHSLMVFWTILLGILVISLAFAWFLTRVDDGFMSFSLTGPIYIYCAILGFLTVKESVPFAIRMGATRKSLFVSIGLFFLGLSLIMGLAANILHELVLWLTEGVGLETFSFLHAAYFLEDTFFTRVLIDSSIMLLLLSGMFLLGLLFFRFGLAGGGASVGVLFLVVLIGVADGWLIDSVVDIFTGLEAVFFYQLLGIGCTLYLISYLLLRRITIVNAK</sequence>
<protein>
    <recommendedName>
        <fullName evidence="4">ABC-2 type transport system permease protein</fullName>
    </recommendedName>
</protein>
<dbReference type="EMBL" id="JBHRSA010000006">
    <property type="protein sequence ID" value="MFC3039228.1"/>
    <property type="molecule type" value="Genomic_DNA"/>
</dbReference>
<organism evidence="2 3">
    <name type="scientific">Virgibacillus xinjiangensis</name>
    <dbReference type="NCBI Taxonomy" id="393090"/>
    <lineage>
        <taxon>Bacteria</taxon>
        <taxon>Bacillati</taxon>
        <taxon>Bacillota</taxon>
        <taxon>Bacilli</taxon>
        <taxon>Bacillales</taxon>
        <taxon>Bacillaceae</taxon>
        <taxon>Virgibacillus</taxon>
    </lineage>
</organism>
<keyword evidence="1" id="KW-0472">Membrane</keyword>
<feature type="transmembrane region" description="Helical" evidence="1">
    <location>
        <begin position="203"/>
        <end position="224"/>
    </location>
</feature>
<evidence type="ECO:0000313" key="2">
    <source>
        <dbReference type="EMBL" id="MFC3039228.1"/>
    </source>
</evidence>
<keyword evidence="1" id="KW-0812">Transmembrane</keyword>
<name>A0ABV7CSX1_9BACI</name>